<dbReference type="PANTHER" id="PTHR39677">
    <property type="entry name" value="RIBONUCLEASE VAPC6"/>
    <property type="match status" value="1"/>
</dbReference>
<proteinExistence type="predicted"/>
<dbReference type="Pfam" id="PF01850">
    <property type="entry name" value="PIN"/>
    <property type="match status" value="1"/>
</dbReference>
<evidence type="ECO:0000313" key="3">
    <source>
        <dbReference type="Proteomes" id="UP000002518"/>
    </source>
</evidence>
<protein>
    <recommendedName>
        <fullName evidence="1">PIN domain-containing protein</fullName>
    </recommendedName>
</protein>
<dbReference type="eggNOG" id="arCOG00710">
    <property type="taxonomic scope" value="Archaea"/>
</dbReference>
<dbReference type="AlphaFoldDB" id="Q9YFH1"/>
<reference evidence="2 3" key="1">
    <citation type="journal article" date="1999" name="DNA Res.">
        <title>Complete genome sequence of an aerobic hyper-thermophilic crenarchaeon, Aeropyrum pernix K1.</title>
        <authorList>
            <person name="Kawarabayasi Y."/>
            <person name="Hino Y."/>
            <person name="Horikawa H."/>
            <person name="Yamazaki S."/>
            <person name="Haikawa Y."/>
            <person name="Jin-no K."/>
            <person name="Takahashi M."/>
            <person name="Sekine M."/>
            <person name="Baba S."/>
            <person name="Ankai A."/>
            <person name="Kosugi H."/>
            <person name="Hosoyama A."/>
            <person name="Fukui S."/>
            <person name="Nagai Y."/>
            <person name="Nishijima K."/>
            <person name="Nakazawa H."/>
            <person name="Takamiya M."/>
            <person name="Masuda S."/>
            <person name="Funahashi T."/>
            <person name="Tanaka T."/>
            <person name="Kudoh Y."/>
            <person name="Yamazaki J."/>
            <person name="Kushida N."/>
            <person name="Oguchi A."/>
            <person name="Aoki K."/>
            <person name="Kubota K."/>
            <person name="Nakamura Y."/>
            <person name="Nomura N."/>
            <person name="Sako Y."/>
            <person name="Kikuchi H."/>
        </authorList>
    </citation>
    <scope>NUCLEOTIDE SEQUENCE [LARGE SCALE GENOMIC DNA]</scope>
    <source>
        <strain evidence="3">ATCC 700893 / DSM 11879 / JCM 9820 / NBRC 100138 / K1</strain>
    </source>
</reference>
<keyword evidence="3" id="KW-1185">Reference proteome</keyword>
<dbReference type="InterPro" id="IPR029060">
    <property type="entry name" value="PIN-like_dom_sf"/>
</dbReference>
<gene>
    <name evidence="2" type="ordered locus">APE_0273</name>
</gene>
<dbReference type="RefSeq" id="WP_010865622.1">
    <property type="nucleotide sequence ID" value="NC_000854.2"/>
</dbReference>
<dbReference type="PANTHER" id="PTHR39677:SF4">
    <property type="entry name" value="RIBONUCLEASE VAPC6"/>
    <property type="match status" value="1"/>
</dbReference>
<dbReference type="SMART" id="SM00670">
    <property type="entry name" value="PINc"/>
    <property type="match status" value="1"/>
</dbReference>
<dbReference type="CDD" id="cd18677">
    <property type="entry name" value="PIN_MjVapC2-VapC6_like"/>
    <property type="match status" value="1"/>
</dbReference>
<dbReference type="GeneID" id="1444499"/>
<dbReference type="Proteomes" id="UP000002518">
    <property type="component" value="Chromosome"/>
</dbReference>
<dbReference type="PIR" id="D72786">
    <property type="entry name" value="D72786"/>
</dbReference>
<dbReference type="InterPro" id="IPR002716">
    <property type="entry name" value="PIN_dom"/>
</dbReference>
<dbReference type="EnsemblBacteria" id="BAA79190">
    <property type="protein sequence ID" value="BAA79190"/>
    <property type="gene ID" value="APE_0273"/>
</dbReference>
<accession>Q9YFH1</accession>
<dbReference type="STRING" id="272557.APE_0273"/>
<evidence type="ECO:0000259" key="1">
    <source>
        <dbReference type="SMART" id="SM00670"/>
    </source>
</evidence>
<evidence type="ECO:0000313" key="2">
    <source>
        <dbReference type="EMBL" id="BAA79190.1"/>
    </source>
</evidence>
<feature type="domain" description="PIN" evidence="1">
    <location>
        <begin position="1"/>
        <end position="136"/>
    </location>
</feature>
<organism evidence="2 3">
    <name type="scientific">Aeropyrum pernix (strain ATCC 700893 / DSM 11879 / JCM 9820 / NBRC 100138 / K1)</name>
    <dbReference type="NCBI Taxonomy" id="272557"/>
    <lineage>
        <taxon>Archaea</taxon>
        <taxon>Thermoproteota</taxon>
        <taxon>Thermoprotei</taxon>
        <taxon>Desulfurococcales</taxon>
        <taxon>Desulfurococcaceae</taxon>
        <taxon>Aeropyrum</taxon>
    </lineage>
</organism>
<name>Q9YFH1_AERPE</name>
<dbReference type="SUPFAM" id="SSF88723">
    <property type="entry name" value="PIN domain-like"/>
    <property type="match status" value="1"/>
</dbReference>
<dbReference type="Gene3D" id="3.40.50.1010">
    <property type="entry name" value="5'-nuclease"/>
    <property type="match status" value="1"/>
</dbReference>
<dbReference type="KEGG" id="ape:APE_0273"/>
<dbReference type="EMBL" id="BA000002">
    <property type="protein sequence ID" value="BAA79190.1"/>
    <property type="molecule type" value="Genomic_DNA"/>
</dbReference>
<sequence>MRIFVDTSIILAFLAGQDDRAKDLMRKVERHEITGYINPLVIDEVIHGYLRLATGLSARRIRKLLARRDERLIKMIKGEVWPVLKLFTTLPLMAEPGEIIEFIEEYGLMPADALIALTCKQHELDTIATLDEDFKRIPWLKVVP</sequence>